<gene>
    <name evidence="9" type="ordered locus">AZC_2470</name>
</gene>
<reference evidence="9 10" key="3">
    <citation type="journal article" date="2008" name="BMC Genomics">
        <title>The genome of the versatile nitrogen fixer Azorhizobium caulinodans ORS571.</title>
        <authorList>
            <person name="Lee KB."/>
            <person name="Backer P.D."/>
            <person name="Aono T."/>
            <person name="Liu CT."/>
            <person name="Suzuki S."/>
            <person name="Suzuki T."/>
            <person name="Kaneko T."/>
            <person name="Yamada M."/>
            <person name="Tabata S."/>
            <person name="Kupfer D.M."/>
            <person name="Najar F.Z."/>
            <person name="Wiley G.B."/>
            <person name="Roe B."/>
            <person name="Binnewies T.T."/>
            <person name="Ussery D.W."/>
            <person name="D'Haeze W."/>
            <person name="Herder J.D."/>
            <person name="Gevers D."/>
            <person name="Vereecke D."/>
            <person name="Holsters M."/>
            <person name="Oyaizu H."/>
        </authorList>
    </citation>
    <scope>NUCLEOTIDE SEQUENCE [LARGE SCALE GENOMIC DNA]</scope>
    <source>
        <strain evidence="10">ATCC 43989 / DSM 5975 / JCM 20966 / LMG 6465 / NBRC 14845 / NCIMB 13405 / ORS 571</strain>
    </source>
</reference>
<keyword evidence="2 7" id="KW-0813">Transport</keyword>
<dbReference type="eggNOG" id="COG0600">
    <property type="taxonomic scope" value="Bacteria"/>
</dbReference>
<accession>A8IA66</accession>
<comment type="similarity">
    <text evidence="7">Belongs to the binding-protein-dependent transport system permease family.</text>
</comment>
<dbReference type="PANTHER" id="PTHR30151:SF0">
    <property type="entry name" value="ABC TRANSPORTER PERMEASE PROTEIN MJ0413-RELATED"/>
    <property type="match status" value="1"/>
</dbReference>
<evidence type="ECO:0000256" key="7">
    <source>
        <dbReference type="RuleBase" id="RU363032"/>
    </source>
</evidence>
<name>A8IA66_AZOC5</name>
<keyword evidence="5 7" id="KW-1133">Transmembrane helix</keyword>
<feature type="domain" description="ABC transmembrane type-1" evidence="8">
    <location>
        <begin position="65"/>
        <end position="245"/>
    </location>
</feature>
<feature type="transmembrane region" description="Helical" evidence="7">
    <location>
        <begin position="192"/>
        <end position="215"/>
    </location>
</feature>
<dbReference type="STRING" id="438753.AZC_2470"/>
<reference evidence="9 10" key="4">
    <citation type="journal article" date="2009" name="Appl. Environ. Microbiol.">
        <title>Comparative genome-wide transcriptional profiling of Azorhizobium caulinodans ORS571 grown under free-living and symbiotic conditions.</title>
        <authorList>
            <person name="Tsukada S."/>
            <person name="Aono T."/>
            <person name="Akiba N."/>
            <person name="Lee KB."/>
            <person name="Liu CT."/>
            <person name="Toyazaki H."/>
            <person name="Oyaizu H."/>
        </authorList>
    </citation>
    <scope>NUCLEOTIDE SEQUENCE [LARGE SCALE GENOMIC DNA]</scope>
    <source>
        <strain evidence="10">ATCC 43989 / DSM 5975 / JCM 20966 / LMG 6465 / NBRC 14845 / NCIMB 13405 / ORS 571</strain>
    </source>
</reference>
<feature type="transmembrane region" description="Helical" evidence="7">
    <location>
        <begin position="227"/>
        <end position="248"/>
    </location>
</feature>
<dbReference type="RefSeq" id="WP_012170996.1">
    <property type="nucleotide sequence ID" value="NC_009937.1"/>
</dbReference>
<reference evidence="10" key="2">
    <citation type="submission" date="2007-04" db="EMBL/GenBank/DDBJ databases">
        <title>Complete genome sequence of the nitrogen-fixing bacterium Azorhizobium caulinodans ORS571.</title>
        <authorList>
            <person name="Lee K.B."/>
            <person name="Backer P.D."/>
            <person name="Aono T."/>
            <person name="Liu C.T."/>
            <person name="Suzuki S."/>
            <person name="Suzuki T."/>
            <person name="Kaneko T."/>
            <person name="Yamada M."/>
            <person name="Tabata S."/>
            <person name="Kupfer D.M."/>
            <person name="Najar F.Z."/>
            <person name="Wiley G.B."/>
            <person name="Roe B."/>
            <person name="Binnewies T."/>
            <person name="Ussery D."/>
            <person name="Vereecke D."/>
            <person name="Gevers D."/>
            <person name="Holsters M."/>
            <person name="Oyaizu H."/>
        </authorList>
    </citation>
    <scope>NUCLEOTIDE SEQUENCE [LARGE SCALE GENOMIC DNA]</scope>
    <source>
        <strain evidence="10">ATCC 43989 / DSM 5975 / JCM 20966 / LMG 6465 / NBRC 14845 / NCIMB 13405 / ORS 571</strain>
    </source>
</reference>
<reference evidence="9 10" key="5">
    <citation type="journal article" date="2010" name="Appl. Environ. Microbiol.">
        <title>phrR-like gene praR of Azorhizobium caulinodans ORS571 is essential for symbiosis with Sesbania rostrata and is involved in expression of reb genes.</title>
        <authorList>
            <person name="Akiba N."/>
            <person name="Aono T."/>
            <person name="Toyazaki H."/>
            <person name="Sato S."/>
            <person name="Oyaizu H."/>
        </authorList>
    </citation>
    <scope>NUCLEOTIDE SEQUENCE [LARGE SCALE GENOMIC DNA]</scope>
    <source>
        <strain evidence="10">ATCC 43989 / DSM 5975 / JCM 20966 / LMG 6465 / NBRC 14845 / NCIMB 13405 / ORS 571</strain>
    </source>
</reference>
<dbReference type="Gene3D" id="1.10.3720.10">
    <property type="entry name" value="MetI-like"/>
    <property type="match status" value="1"/>
</dbReference>
<sequence>MATSALYRFSGYAFWLRLAVIVGAVGALEFACRIGWIPMTILLPPSVMAASLAEILARGTYNRDMLVSFSNVAAAAVIAIVLGFLIGAILHALPKVRGAVEPLLASYYAVPTFMFYPVFIILFGVGSGAIIAIAVLLAIVAMITATLNGIDRIPPVLGKTARMLRMGPVERALKISLPAALPYLFTGMKLSVAYAFIGVIASEFILSGAGIGYAIAYAYNNFNNRDMYALMLLIILAVTVINAGLDAVDRRLQSRLRR</sequence>
<dbReference type="InterPro" id="IPR000515">
    <property type="entry name" value="MetI-like"/>
</dbReference>
<dbReference type="Proteomes" id="UP000000270">
    <property type="component" value="Chromosome"/>
</dbReference>
<dbReference type="InterPro" id="IPR035906">
    <property type="entry name" value="MetI-like_sf"/>
</dbReference>
<dbReference type="GO" id="GO:0005886">
    <property type="term" value="C:plasma membrane"/>
    <property type="evidence" value="ECO:0007669"/>
    <property type="project" value="UniProtKB-SubCell"/>
</dbReference>
<keyword evidence="3" id="KW-1003">Cell membrane</keyword>
<evidence type="ECO:0000256" key="1">
    <source>
        <dbReference type="ARBA" id="ARBA00004651"/>
    </source>
</evidence>
<protein>
    <submittedName>
        <fullName evidence="9">ABC transporter</fullName>
    </submittedName>
</protein>
<comment type="subcellular location">
    <subcellularLocation>
        <location evidence="1 7">Cell membrane</location>
        <topology evidence="1 7">Multi-pass membrane protein</topology>
    </subcellularLocation>
</comment>
<evidence type="ECO:0000259" key="8">
    <source>
        <dbReference type="PROSITE" id="PS50928"/>
    </source>
</evidence>
<feature type="transmembrane region" description="Helical" evidence="7">
    <location>
        <begin position="69"/>
        <end position="93"/>
    </location>
</feature>
<evidence type="ECO:0000256" key="2">
    <source>
        <dbReference type="ARBA" id="ARBA00022448"/>
    </source>
</evidence>
<dbReference type="Pfam" id="PF00528">
    <property type="entry name" value="BPD_transp_1"/>
    <property type="match status" value="1"/>
</dbReference>
<feature type="transmembrane region" description="Helical" evidence="7">
    <location>
        <begin position="113"/>
        <end position="143"/>
    </location>
</feature>
<feature type="transmembrane region" description="Helical" evidence="7">
    <location>
        <begin position="12"/>
        <end position="30"/>
    </location>
</feature>
<evidence type="ECO:0000256" key="5">
    <source>
        <dbReference type="ARBA" id="ARBA00022989"/>
    </source>
</evidence>
<dbReference type="PANTHER" id="PTHR30151">
    <property type="entry name" value="ALKANE SULFONATE ABC TRANSPORTER-RELATED, MEMBRANE SUBUNIT"/>
    <property type="match status" value="1"/>
</dbReference>
<dbReference type="HOGENOM" id="CLU_046113_2_2_5"/>
<keyword evidence="6 7" id="KW-0472">Membrane</keyword>
<dbReference type="CDD" id="cd06261">
    <property type="entry name" value="TM_PBP2"/>
    <property type="match status" value="1"/>
</dbReference>
<dbReference type="AlphaFoldDB" id="A8IA66"/>
<feature type="transmembrane region" description="Helical" evidence="7">
    <location>
        <begin position="36"/>
        <end position="57"/>
    </location>
</feature>
<reference evidence="9 10" key="6">
    <citation type="journal article" date="2011" name="Appl. Environ. Microbiol.">
        <title>Involvement of the azorhizobial chromosome partition gene (parA) in the onset of bacteroid differentiation during Sesbania rostrata stem nodule development.</title>
        <authorList>
            <person name="Liu CT."/>
            <person name="Lee KB."/>
            <person name="Wang YS."/>
            <person name="Peng MH."/>
            <person name="Lee KT."/>
            <person name="Suzuki S."/>
            <person name="Suzuki T."/>
            <person name="Oyaizu H."/>
        </authorList>
    </citation>
    <scope>NUCLEOTIDE SEQUENCE [LARGE SCALE GENOMIC DNA]</scope>
    <source>
        <strain evidence="10">ATCC 43989 / DSM 5975 / JCM 20966 / LMG 6465 / NBRC 14845 / NCIMB 13405 / ORS 571</strain>
    </source>
</reference>
<dbReference type="GO" id="GO:0055085">
    <property type="term" value="P:transmembrane transport"/>
    <property type="evidence" value="ECO:0007669"/>
    <property type="project" value="InterPro"/>
</dbReference>
<dbReference type="SUPFAM" id="SSF161098">
    <property type="entry name" value="MetI-like"/>
    <property type="match status" value="1"/>
</dbReference>
<evidence type="ECO:0000313" key="10">
    <source>
        <dbReference type="Proteomes" id="UP000000270"/>
    </source>
</evidence>
<keyword evidence="4 7" id="KW-0812">Transmembrane</keyword>
<organism evidence="9 10">
    <name type="scientific">Azorhizobium caulinodans (strain ATCC 43989 / DSM 5975 / JCM 20966 / LMG 6465 / NBRC 14845 / NCIMB 13405 / ORS 571)</name>
    <dbReference type="NCBI Taxonomy" id="438753"/>
    <lineage>
        <taxon>Bacteria</taxon>
        <taxon>Pseudomonadati</taxon>
        <taxon>Pseudomonadota</taxon>
        <taxon>Alphaproteobacteria</taxon>
        <taxon>Hyphomicrobiales</taxon>
        <taxon>Xanthobacteraceae</taxon>
        <taxon>Azorhizobium</taxon>
    </lineage>
</organism>
<dbReference type="KEGG" id="azc:AZC_2470"/>
<proteinExistence type="inferred from homology"/>
<evidence type="ECO:0000256" key="4">
    <source>
        <dbReference type="ARBA" id="ARBA00022692"/>
    </source>
</evidence>
<reference evidence="9 10" key="1">
    <citation type="journal article" date="2007" name="Appl. Environ. Microbiol.">
        <title>Rhizobial factors required for stem nodule maturation and maintenance in Sesbania rostrata-Azorhizobium caulinodans ORS571 symbiosis.</title>
        <authorList>
            <person name="Suzuki S."/>
            <person name="Aono T."/>
            <person name="Lee KB."/>
            <person name="Suzuki T."/>
            <person name="Liu CT."/>
            <person name="Miwa H."/>
            <person name="Wakao S."/>
            <person name="Iki T."/>
            <person name="Oyaizu H."/>
        </authorList>
    </citation>
    <scope>NUCLEOTIDE SEQUENCE [LARGE SCALE GENOMIC DNA]</scope>
    <source>
        <strain evidence="10">ATCC 43989 / DSM 5975 / JCM 20966 / LMG 6465 / NBRC 14845 / NCIMB 13405 / ORS 571</strain>
    </source>
</reference>
<evidence type="ECO:0000256" key="6">
    <source>
        <dbReference type="ARBA" id="ARBA00023136"/>
    </source>
</evidence>
<keyword evidence="10" id="KW-1185">Reference proteome</keyword>
<dbReference type="PROSITE" id="PS50928">
    <property type="entry name" value="ABC_TM1"/>
    <property type="match status" value="1"/>
</dbReference>
<dbReference type="EMBL" id="AP009384">
    <property type="protein sequence ID" value="BAF88468.1"/>
    <property type="molecule type" value="Genomic_DNA"/>
</dbReference>
<evidence type="ECO:0000256" key="3">
    <source>
        <dbReference type="ARBA" id="ARBA00022475"/>
    </source>
</evidence>
<evidence type="ECO:0000313" key="9">
    <source>
        <dbReference type="EMBL" id="BAF88468.1"/>
    </source>
</evidence>